<evidence type="ECO:0000256" key="2">
    <source>
        <dbReference type="SAM" id="SignalP"/>
    </source>
</evidence>
<comment type="caution">
    <text evidence="4">The sequence shown here is derived from an EMBL/GenBank/DDBJ whole genome shotgun (WGS) entry which is preliminary data.</text>
</comment>
<dbReference type="Pfam" id="PF02221">
    <property type="entry name" value="E1_DerP2_DerF2"/>
    <property type="match status" value="1"/>
</dbReference>
<feature type="signal peptide" evidence="2">
    <location>
        <begin position="1"/>
        <end position="20"/>
    </location>
</feature>
<sequence>MKSLTYTLTALTLCTGAVLANPQDSYPIPGNTDFEYCDSDSANLALKITNLSLDPPNPKEGDTLKITYEMTTSSTSYFPPGSKVHYSIKWHGAQGPRGTFDPCKEFGGCPLSIPFKYEKEVKVPRHLPGRHYTGQVELVGPDGGVLGCVRGKLKIDDD</sequence>
<organism evidence="4 5">
    <name type="scientific">Pseudocercospora eumusae</name>
    <dbReference type="NCBI Taxonomy" id="321146"/>
    <lineage>
        <taxon>Eukaryota</taxon>
        <taxon>Fungi</taxon>
        <taxon>Dikarya</taxon>
        <taxon>Ascomycota</taxon>
        <taxon>Pezizomycotina</taxon>
        <taxon>Dothideomycetes</taxon>
        <taxon>Dothideomycetidae</taxon>
        <taxon>Mycosphaerellales</taxon>
        <taxon>Mycosphaerellaceae</taxon>
        <taxon>Pseudocercospora</taxon>
    </lineage>
</organism>
<feature type="domain" description="MD-2-related lipid-recognition" evidence="3">
    <location>
        <begin position="34"/>
        <end position="153"/>
    </location>
</feature>
<accession>A0A139H7I3</accession>
<keyword evidence="5" id="KW-1185">Reference proteome</keyword>
<evidence type="ECO:0000256" key="1">
    <source>
        <dbReference type="ARBA" id="ARBA00016056"/>
    </source>
</evidence>
<proteinExistence type="predicted"/>
<dbReference type="SUPFAM" id="SSF81296">
    <property type="entry name" value="E set domains"/>
    <property type="match status" value="1"/>
</dbReference>
<dbReference type="Proteomes" id="UP000070133">
    <property type="component" value="Unassembled WGS sequence"/>
</dbReference>
<dbReference type="Gene3D" id="2.60.40.770">
    <property type="match status" value="1"/>
</dbReference>
<reference evidence="4 5" key="1">
    <citation type="submission" date="2015-07" db="EMBL/GenBank/DDBJ databases">
        <title>Comparative genomics of the Sigatoka disease complex on banana suggests a link between parallel evolutionary changes in Pseudocercospora fijiensis and Pseudocercospora eumusae and increased virulence on the banana host.</title>
        <authorList>
            <person name="Chang T.-C."/>
            <person name="Salvucci A."/>
            <person name="Crous P.W."/>
            <person name="Stergiopoulos I."/>
        </authorList>
    </citation>
    <scope>NUCLEOTIDE SEQUENCE [LARGE SCALE GENOMIC DNA]</scope>
    <source>
        <strain evidence="4 5">CBS 114824</strain>
    </source>
</reference>
<gene>
    <name evidence="4" type="ORF">AC578_1774</name>
</gene>
<name>A0A139H7I3_9PEZI</name>
<dbReference type="InterPro" id="IPR003172">
    <property type="entry name" value="ML_dom"/>
</dbReference>
<dbReference type="InterPro" id="IPR014756">
    <property type="entry name" value="Ig_E-set"/>
</dbReference>
<dbReference type="SMART" id="SM00737">
    <property type="entry name" value="ML"/>
    <property type="match status" value="1"/>
</dbReference>
<evidence type="ECO:0000313" key="5">
    <source>
        <dbReference type="Proteomes" id="UP000070133"/>
    </source>
</evidence>
<keyword evidence="2" id="KW-0732">Signal</keyword>
<evidence type="ECO:0000313" key="4">
    <source>
        <dbReference type="EMBL" id="KXS98433.1"/>
    </source>
</evidence>
<protein>
    <recommendedName>
        <fullName evidence="1">Phosphatidylglycerol/phosphatidylinositol transfer protein</fullName>
    </recommendedName>
</protein>
<dbReference type="EMBL" id="LFZN01000114">
    <property type="protein sequence ID" value="KXS98433.1"/>
    <property type="molecule type" value="Genomic_DNA"/>
</dbReference>
<feature type="chain" id="PRO_5007806511" description="Phosphatidylglycerol/phosphatidylinositol transfer protein" evidence="2">
    <location>
        <begin position="21"/>
        <end position="158"/>
    </location>
</feature>
<dbReference type="AlphaFoldDB" id="A0A139H7I3"/>
<evidence type="ECO:0000259" key="3">
    <source>
        <dbReference type="SMART" id="SM00737"/>
    </source>
</evidence>